<dbReference type="Proteomes" id="UP000298030">
    <property type="component" value="Unassembled WGS sequence"/>
</dbReference>
<evidence type="ECO:0000313" key="4">
    <source>
        <dbReference type="Proteomes" id="UP000298030"/>
    </source>
</evidence>
<keyword evidence="2" id="KW-1133">Transmembrane helix</keyword>
<keyword evidence="4" id="KW-1185">Reference proteome</keyword>
<feature type="compositionally biased region" description="Basic residues" evidence="1">
    <location>
        <begin position="376"/>
        <end position="393"/>
    </location>
</feature>
<feature type="compositionally biased region" description="Polar residues" evidence="1">
    <location>
        <begin position="227"/>
        <end position="245"/>
    </location>
</feature>
<comment type="caution">
    <text evidence="3">The sequence shown here is derived from an EMBL/GenBank/DDBJ whole genome shotgun (WGS) entry which is preliminary data.</text>
</comment>
<evidence type="ECO:0000313" key="3">
    <source>
        <dbReference type="EMBL" id="TEB21620.1"/>
    </source>
</evidence>
<proteinExistence type="predicted"/>
<dbReference type="EMBL" id="QPFP01000106">
    <property type="protein sequence ID" value="TEB21620.1"/>
    <property type="molecule type" value="Genomic_DNA"/>
</dbReference>
<accession>A0A4Y7SI98</accession>
<name>A0A4Y7SI98_COPMI</name>
<evidence type="ECO:0000256" key="2">
    <source>
        <dbReference type="SAM" id="Phobius"/>
    </source>
</evidence>
<keyword evidence="2" id="KW-0472">Membrane</keyword>
<keyword evidence="2" id="KW-0812">Transmembrane</keyword>
<organism evidence="3 4">
    <name type="scientific">Coprinellus micaceus</name>
    <name type="common">Glistening ink-cap mushroom</name>
    <name type="synonym">Coprinus micaceus</name>
    <dbReference type="NCBI Taxonomy" id="71717"/>
    <lineage>
        <taxon>Eukaryota</taxon>
        <taxon>Fungi</taxon>
        <taxon>Dikarya</taxon>
        <taxon>Basidiomycota</taxon>
        <taxon>Agaricomycotina</taxon>
        <taxon>Agaricomycetes</taxon>
        <taxon>Agaricomycetidae</taxon>
        <taxon>Agaricales</taxon>
        <taxon>Agaricineae</taxon>
        <taxon>Psathyrellaceae</taxon>
        <taxon>Coprinellus</taxon>
    </lineage>
</organism>
<feature type="transmembrane region" description="Helical" evidence="2">
    <location>
        <begin position="444"/>
        <end position="465"/>
    </location>
</feature>
<gene>
    <name evidence="3" type="ORF">FA13DRAFT_1716719</name>
</gene>
<feature type="region of interest" description="Disordered" evidence="1">
    <location>
        <begin position="335"/>
        <end position="402"/>
    </location>
</feature>
<protein>
    <submittedName>
        <fullName evidence="3">Uncharacterized protein</fullName>
    </submittedName>
</protein>
<feature type="transmembrane region" description="Helical" evidence="2">
    <location>
        <begin position="486"/>
        <end position="509"/>
    </location>
</feature>
<dbReference type="AlphaFoldDB" id="A0A4Y7SI98"/>
<feature type="compositionally biased region" description="Basic and acidic residues" evidence="1">
    <location>
        <begin position="217"/>
        <end position="226"/>
    </location>
</feature>
<sequence>MALHHELHVDLTDTMKRDIEYMIGNVIECVEKQVSEHEERLENSLLRDKDTRSKLSGLSNALSHTASETSRCLSTDGWTVSLENPPLLKPELTQVVGVEEELKAQGKVFQATSSEIKAVVDLQFTTKSQLDVFTVKLESAFERFRRLEPLADGWAGQLGVGNPKVAHITAMASSAGKLAKTVREELLAVTATLAEKLDSTSQRLDTFEIMLREGHSVKQKNTEAEKQTPQGLISEAAQESQTAPATQLPAVSFDSLLLGTPSDSACIQESLAVTGDLDSALCKEFRASLHGLAERLHLVEEMIADCHCDYRGSDHSTSQRGMAAFERVGTVIDGSVENAPGMDRDRSGSGIPPQAPSRSAGPHSSKKPRSVAVGGRRGRLRALRSSHVSRRRPVQSSRGSDPNPAKLYFNVLAWAGSTSEELIRQSSSHLKCFSDRSRATVTEWGLGLWDAAWVEWLWTVALLIISLRAPWTRSPSQSSVHRNVWLLGQIALLLAGLLICMCGYCWYLAADPYWDSIVMPPPRLRLYGRALGRDFHPYL</sequence>
<feature type="region of interest" description="Disordered" evidence="1">
    <location>
        <begin position="217"/>
        <end position="245"/>
    </location>
</feature>
<reference evidence="3 4" key="1">
    <citation type="journal article" date="2019" name="Nat. Ecol. Evol.">
        <title>Megaphylogeny resolves global patterns of mushroom evolution.</title>
        <authorList>
            <person name="Varga T."/>
            <person name="Krizsan K."/>
            <person name="Foldi C."/>
            <person name="Dima B."/>
            <person name="Sanchez-Garcia M."/>
            <person name="Sanchez-Ramirez S."/>
            <person name="Szollosi G.J."/>
            <person name="Szarkandi J.G."/>
            <person name="Papp V."/>
            <person name="Albert L."/>
            <person name="Andreopoulos W."/>
            <person name="Angelini C."/>
            <person name="Antonin V."/>
            <person name="Barry K.W."/>
            <person name="Bougher N.L."/>
            <person name="Buchanan P."/>
            <person name="Buyck B."/>
            <person name="Bense V."/>
            <person name="Catcheside P."/>
            <person name="Chovatia M."/>
            <person name="Cooper J."/>
            <person name="Damon W."/>
            <person name="Desjardin D."/>
            <person name="Finy P."/>
            <person name="Geml J."/>
            <person name="Haridas S."/>
            <person name="Hughes K."/>
            <person name="Justo A."/>
            <person name="Karasinski D."/>
            <person name="Kautmanova I."/>
            <person name="Kiss B."/>
            <person name="Kocsube S."/>
            <person name="Kotiranta H."/>
            <person name="LaButti K.M."/>
            <person name="Lechner B.E."/>
            <person name="Liimatainen K."/>
            <person name="Lipzen A."/>
            <person name="Lukacs Z."/>
            <person name="Mihaltcheva S."/>
            <person name="Morgado L.N."/>
            <person name="Niskanen T."/>
            <person name="Noordeloos M.E."/>
            <person name="Ohm R.A."/>
            <person name="Ortiz-Santana B."/>
            <person name="Ovrebo C."/>
            <person name="Racz N."/>
            <person name="Riley R."/>
            <person name="Savchenko A."/>
            <person name="Shiryaev A."/>
            <person name="Soop K."/>
            <person name="Spirin V."/>
            <person name="Szebenyi C."/>
            <person name="Tomsovsky M."/>
            <person name="Tulloss R.E."/>
            <person name="Uehling J."/>
            <person name="Grigoriev I.V."/>
            <person name="Vagvolgyi C."/>
            <person name="Papp T."/>
            <person name="Martin F.M."/>
            <person name="Miettinen O."/>
            <person name="Hibbett D.S."/>
            <person name="Nagy L.G."/>
        </authorList>
    </citation>
    <scope>NUCLEOTIDE SEQUENCE [LARGE SCALE GENOMIC DNA]</scope>
    <source>
        <strain evidence="3 4">FP101781</strain>
    </source>
</reference>
<evidence type="ECO:0000256" key="1">
    <source>
        <dbReference type="SAM" id="MobiDB-lite"/>
    </source>
</evidence>